<dbReference type="InterPro" id="IPR003657">
    <property type="entry name" value="WRKY_dom"/>
</dbReference>
<gene>
    <name evidence="7" type="ORF">LITE_LOCUS46357</name>
</gene>
<dbReference type="InterPro" id="IPR036576">
    <property type="entry name" value="WRKY_dom_sf"/>
</dbReference>
<evidence type="ECO:0000256" key="3">
    <source>
        <dbReference type="ARBA" id="ARBA00023125"/>
    </source>
</evidence>
<dbReference type="SUPFAM" id="SSF118290">
    <property type="entry name" value="WRKY DNA-binding domain"/>
    <property type="match status" value="1"/>
</dbReference>
<dbReference type="Gene3D" id="2.20.25.80">
    <property type="entry name" value="WRKY domain"/>
    <property type="match status" value="1"/>
</dbReference>
<keyword evidence="2" id="KW-0805">Transcription regulation</keyword>
<organism evidence="7 8">
    <name type="scientific">Linum tenue</name>
    <dbReference type="NCBI Taxonomy" id="586396"/>
    <lineage>
        <taxon>Eukaryota</taxon>
        <taxon>Viridiplantae</taxon>
        <taxon>Streptophyta</taxon>
        <taxon>Embryophyta</taxon>
        <taxon>Tracheophyta</taxon>
        <taxon>Spermatophyta</taxon>
        <taxon>Magnoliopsida</taxon>
        <taxon>eudicotyledons</taxon>
        <taxon>Gunneridae</taxon>
        <taxon>Pentapetalae</taxon>
        <taxon>rosids</taxon>
        <taxon>fabids</taxon>
        <taxon>Malpighiales</taxon>
        <taxon>Linaceae</taxon>
        <taxon>Linum</taxon>
    </lineage>
</organism>
<dbReference type="GO" id="GO:0003700">
    <property type="term" value="F:DNA-binding transcription factor activity"/>
    <property type="evidence" value="ECO:0007669"/>
    <property type="project" value="InterPro"/>
</dbReference>
<reference evidence="7" key="1">
    <citation type="submission" date="2022-08" db="EMBL/GenBank/DDBJ databases">
        <authorList>
            <person name="Gutierrez-Valencia J."/>
        </authorList>
    </citation>
    <scope>NUCLEOTIDE SEQUENCE</scope>
</reference>
<evidence type="ECO:0000256" key="4">
    <source>
        <dbReference type="ARBA" id="ARBA00023163"/>
    </source>
</evidence>
<dbReference type="PROSITE" id="PS50811">
    <property type="entry name" value="WRKY"/>
    <property type="match status" value="1"/>
</dbReference>
<comment type="caution">
    <text evidence="7">The sequence shown here is derived from an EMBL/GenBank/DDBJ whole genome shotgun (WGS) entry which is preliminary data.</text>
</comment>
<dbReference type="PANTHER" id="PTHR32096">
    <property type="entry name" value="WRKY TRANSCRIPTION FACTOR 30-RELATED-RELATED"/>
    <property type="match status" value="1"/>
</dbReference>
<name>A0AAV0R3L8_9ROSI</name>
<accession>A0AAV0R3L8</accession>
<keyword evidence="5" id="KW-0539">Nucleus</keyword>
<comment type="subcellular location">
    <subcellularLocation>
        <location evidence="1">Nucleus</location>
    </subcellularLocation>
</comment>
<dbReference type="Pfam" id="PF03106">
    <property type="entry name" value="WRKY"/>
    <property type="match status" value="1"/>
</dbReference>
<keyword evidence="3" id="KW-0238">DNA-binding</keyword>
<proteinExistence type="predicted"/>
<evidence type="ECO:0000313" key="8">
    <source>
        <dbReference type="Proteomes" id="UP001154282"/>
    </source>
</evidence>
<dbReference type="GO" id="GO:0000976">
    <property type="term" value="F:transcription cis-regulatory region binding"/>
    <property type="evidence" value="ECO:0007669"/>
    <property type="project" value="TreeGrafter"/>
</dbReference>
<protein>
    <recommendedName>
        <fullName evidence="6">WRKY domain-containing protein</fullName>
    </recommendedName>
</protein>
<evidence type="ECO:0000256" key="2">
    <source>
        <dbReference type="ARBA" id="ARBA00023015"/>
    </source>
</evidence>
<evidence type="ECO:0000256" key="1">
    <source>
        <dbReference type="ARBA" id="ARBA00004123"/>
    </source>
</evidence>
<dbReference type="PANTHER" id="PTHR32096:SF146">
    <property type="entry name" value="WRKY TRANSCRIPTION FACTOR 19-RELATED"/>
    <property type="match status" value="1"/>
</dbReference>
<dbReference type="EMBL" id="CAMGYJ010000010">
    <property type="protein sequence ID" value="CAI0552280.1"/>
    <property type="molecule type" value="Genomic_DNA"/>
</dbReference>
<dbReference type="Proteomes" id="UP001154282">
    <property type="component" value="Unassembled WGS sequence"/>
</dbReference>
<keyword evidence="4" id="KW-0804">Transcription</keyword>
<keyword evidence="8" id="KW-1185">Reference proteome</keyword>
<feature type="domain" description="WRKY" evidence="6">
    <location>
        <begin position="153"/>
        <end position="215"/>
    </location>
</feature>
<dbReference type="SMART" id="SM00774">
    <property type="entry name" value="WRKY"/>
    <property type="match status" value="1"/>
</dbReference>
<dbReference type="GO" id="GO:0005634">
    <property type="term" value="C:nucleus"/>
    <property type="evidence" value="ECO:0007669"/>
    <property type="project" value="UniProtKB-SubCell"/>
</dbReference>
<evidence type="ECO:0000259" key="6">
    <source>
        <dbReference type="PROSITE" id="PS50811"/>
    </source>
</evidence>
<sequence>MDQTLALILHGCNLARQLESNLVHFAQNPEPLAKSCDEILTVFLTCKDRLQLLFRQSNPPPPPQPLQAVNAVDQSGIQQWLRTAAMERLHAQVLENMAACTGSSSASVAAAGTVADSAAVRAVAASSSGRDEIERRTIRVPVPRIGNTEVPPEDGFTWRKYGQKEILGSRFPRGYFRCTHQKLYHCPAKKQVQRLDNDPDTYEVTYRGQHTCHMSATAPSVAPPPPDAQLTAATTSALHQAISAAAAQQQQQQQQQLIANSSSSMGRWAMEFRLGGGGEAAAGPSLRFGSGGGGGRDHIHQAEFPVTDMAAAMFSSGSSSTNSMDLIFNAAVDVLPPAAGGLDHDQDQYDDVKQLAGDRGKGKLV</sequence>
<dbReference type="InterPro" id="IPR044810">
    <property type="entry name" value="WRKY_plant"/>
</dbReference>
<dbReference type="AlphaFoldDB" id="A0AAV0R3L8"/>
<evidence type="ECO:0000313" key="7">
    <source>
        <dbReference type="EMBL" id="CAI0552280.1"/>
    </source>
</evidence>
<evidence type="ECO:0000256" key="5">
    <source>
        <dbReference type="ARBA" id="ARBA00023242"/>
    </source>
</evidence>